<dbReference type="InterPro" id="IPR029044">
    <property type="entry name" value="Nucleotide-diphossugar_trans"/>
</dbReference>
<dbReference type="Gene3D" id="3.90.550.10">
    <property type="entry name" value="Spore Coat Polysaccharide Biosynthesis Protein SpsA, Chain A"/>
    <property type="match status" value="1"/>
</dbReference>
<dbReference type="RefSeq" id="WP_165141535.1">
    <property type="nucleotide sequence ID" value="NZ_JAALLT010000003.1"/>
</dbReference>
<proteinExistence type="predicted"/>
<feature type="domain" description="Glycosyltransferase 2-like" evidence="1">
    <location>
        <begin position="12"/>
        <end position="139"/>
    </location>
</feature>
<dbReference type="PANTHER" id="PTHR43685:SF2">
    <property type="entry name" value="GLYCOSYLTRANSFERASE 2-LIKE DOMAIN-CONTAINING PROTEIN"/>
    <property type="match status" value="1"/>
</dbReference>
<dbReference type="GO" id="GO:0016740">
    <property type="term" value="F:transferase activity"/>
    <property type="evidence" value="ECO:0007669"/>
    <property type="project" value="UniProtKB-KW"/>
</dbReference>
<dbReference type="InterPro" id="IPR050834">
    <property type="entry name" value="Glycosyltransf_2"/>
</dbReference>
<dbReference type="Pfam" id="PF00535">
    <property type="entry name" value="Glycos_transf_2"/>
    <property type="match status" value="1"/>
</dbReference>
<dbReference type="EMBL" id="JAALLT010000003">
    <property type="protein sequence ID" value="NGP76786.1"/>
    <property type="molecule type" value="Genomic_DNA"/>
</dbReference>
<comment type="caution">
    <text evidence="2">The sequence shown here is derived from an EMBL/GenBank/DDBJ whole genome shotgun (WGS) entry which is preliminary data.</text>
</comment>
<protein>
    <submittedName>
        <fullName evidence="2">Glycosyltransferase family 2 protein</fullName>
    </submittedName>
</protein>
<reference evidence="2 3" key="1">
    <citation type="submission" date="2020-02" db="EMBL/GenBank/DDBJ databases">
        <title>Balneolaceae bacterium YR4-1, complete genome.</title>
        <authorList>
            <person name="Li Y."/>
            <person name="Wu S."/>
        </authorList>
    </citation>
    <scope>NUCLEOTIDE SEQUENCE [LARGE SCALE GENOMIC DNA]</scope>
    <source>
        <strain evidence="2 3">YR4-1</strain>
    </source>
</reference>
<dbReference type="PANTHER" id="PTHR43685">
    <property type="entry name" value="GLYCOSYLTRANSFERASE"/>
    <property type="match status" value="1"/>
</dbReference>
<accession>A0A6M1SXU3</accession>
<organism evidence="2 3">
    <name type="scientific">Halalkalibaculum roseum</name>
    <dbReference type="NCBI Taxonomy" id="2709311"/>
    <lineage>
        <taxon>Bacteria</taxon>
        <taxon>Pseudomonadati</taxon>
        <taxon>Balneolota</taxon>
        <taxon>Balneolia</taxon>
        <taxon>Balneolales</taxon>
        <taxon>Balneolaceae</taxon>
        <taxon>Halalkalibaculum</taxon>
    </lineage>
</organism>
<gene>
    <name evidence="2" type="ORF">G3570_09090</name>
</gene>
<dbReference type="AlphaFoldDB" id="A0A6M1SXU3"/>
<evidence type="ECO:0000259" key="1">
    <source>
        <dbReference type="Pfam" id="PF00535"/>
    </source>
</evidence>
<evidence type="ECO:0000313" key="2">
    <source>
        <dbReference type="EMBL" id="NGP76786.1"/>
    </source>
</evidence>
<name>A0A6M1SXU3_9BACT</name>
<dbReference type="SUPFAM" id="SSF53448">
    <property type="entry name" value="Nucleotide-diphospho-sugar transferases"/>
    <property type="match status" value="1"/>
</dbReference>
<dbReference type="CDD" id="cd00761">
    <property type="entry name" value="Glyco_tranf_GTA_type"/>
    <property type="match status" value="1"/>
</dbReference>
<sequence length="265" mass="31178">MFAERKNLPKVSCLMVTADRPDLCRRAIRCYNRQTYKNKELVVVDDGDTDLTPVLSTVPADELTYLRLTGGSNFVLGKLRNIALDTASGDIFTQWDDDEWYHPERIEKQVEILLKGYDACCLEATLMHISDEEFFNHPYIGHLKKGVPGSIMHYASKDIRYPELKRAEDSIYLEKWLQKDYTMLSAEKAYLFIRCFHGENTWEKKHFLTRMRNTIPDTLSYLWYRYVKKNIFLHSRFDLNEKAKEAFRLYLEDSKDLELLETSAS</sequence>
<dbReference type="Proteomes" id="UP000473278">
    <property type="component" value="Unassembled WGS sequence"/>
</dbReference>
<keyword evidence="3" id="KW-1185">Reference proteome</keyword>
<dbReference type="InterPro" id="IPR001173">
    <property type="entry name" value="Glyco_trans_2-like"/>
</dbReference>
<evidence type="ECO:0000313" key="3">
    <source>
        <dbReference type="Proteomes" id="UP000473278"/>
    </source>
</evidence>
<keyword evidence="2" id="KW-0808">Transferase</keyword>